<organism evidence="1 2">
    <name type="scientific">Polaribacter glomeratus</name>
    <dbReference type="NCBI Taxonomy" id="102"/>
    <lineage>
        <taxon>Bacteria</taxon>
        <taxon>Pseudomonadati</taxon>
        <taxon>Bacteroidota</taxon>
        <taxon>Flavobacteriia</taxon>
        <taxon>Flavobacteriales</taxon>
        <taxon>Flavobacteriaceae</taxon>
    </lineage>
</organism>
<sequence>MSISILFTSCEDNDQFTGASSLKWSDVAVTLSSAQTSYTINESLIDEDNPSTYSIKITATIAQPQPINAVVSFKQASGNANSADYSVGEIVIAAGQTVGSTNVEVFKTGDIEGTETFNLQAMVDANFTINSFNLPVTISNDFVNDVLEFSTTWAGEYTFDNGPASTTIDFCTIDFDVELYTTAGDFVQYLGATGACTETGSITGLPNGDYFVVLNLYDNPNTPFAETETVPVTVSYSQANFATAGSFTNTANNLSTPAGTLTAVATVTVNGYNYTVTPM</sequence>
<dbReference type="Gene3D" id="2.60.40.2030">
    <property type="match status" value="1"/>
</dbReference>
<keyword evidence="2" id="KW-1185">Reference proteome</keyword>
<reference evidence="1 2" key="1">
    <citation type="submission" date="2016-12" db="EMBL/GenBank/DDBJ databases">
        <title>Trade-off between light-utilization and light-protection in marine flavobacteria.</title>
        <authorList>
            <person name="Kumagai Y."/>
            <person name="Yoshizawa S."/>
            <person name="Kogure K."/>
            <person name="Iwasaki W."/>
        </authorList>
    </citation>
    <scope>NUCLEOTIDE SEQUENCE [LARGE SCALE GENOMIC DNA]</scope>
    <source>
        <strain evidence="1 2">ATCC 43844</strain>
    </source>
</reference>
<proteinExistence type="predicted"/>
<evidence type="ECO:0000313" key="1">
    <source>
        <dbReference type="EMBL" id="PQJ82571.1"/>
    </source>
</evidence>
<dbReference type="EMBL" id="MSCM01000001">
    <property type="protein sequence ID" value="PQJ82571.1"/>
    <property type="molecule type" value="Genomic_DNA"/>
</dbReference>
<gene>
    <name evidence="1" type="ORF">BTO16_08280</name>
</gene>
<comment type="caution">
    <text evidence="1">The sequence shown here is derived from an EMBL/GenBank/DDBJ whole genome shotgun (WGS) entry which is preliminary data.</text>
</comment>
<evidence type="ECO:0000313" key="2">
    <source>
        <dbReference type="Proteomes" id="UP000239068"/>
    </source>
</evidence>
<protein>
    <recommendedName>
        <fullName evidence="3">Calx-beta domain-containing protein</fullName>
    </recommendedName>
</protein>
<dbReference type="Proteomes" id="UP000239068">
    <property type="component" value="Unassembled WGS sequence"/>
</dbReference>
<evidence type="ECO:0008006" key="3">
    <source>
        <dbReference type="Google" id="ProtNLM"/>
    </source>
</evidence>
<name>A0A2S7WYS9_9FLAO</name>
<accession>A0A2S7WYS9</accession>
<dbReference type="InterPro" id="IPR038081">
    <property type="entry name" value="CalX-like_sf"/>
</dbReference>
<dbReference type="AlphaFoldDB" id="A0A2S7WYS9"/>
<dbReference type="SUPFAM" id="SSF141072">
    <property type="entry name" value="CalX-like"/>
    <property type="match status" value="1"/>
</dbReference>